<dbReference type="InterPro" id="IPR012910">
    <property type="entry name" value="Plug_dom"/>
</dbReference>
<evidence type="ECO:0000313" key="15">
    <source>
        <dbReference type="EMBL" id="MBB3879096.1"/>
    </source>
</evidence>
<comment type="similarity">
    <text evidence="12">Belongs to the TonB-dependent receptor family.</text>
</comment>
<evidence type="ECO:0000313" key="16">
    <source>
        <dbReference type="Proteomes" id="UP000538670"/>
    </source>
</evidence>
<dbReference type="InterPro" id="IPR036942">
    <property type="entry name" value="Beta-barrel_TonB_sf"/>
</dbReference>
<evidence type="ECO:0000256" key="5">
    <source>
        <dbReference type="ARBA" id="ARBA00022692"/>
    </source>
</evidence>
<keyword evidence="8" id="KW-0406">Ion transport</keyword>
<evidence type="ECO:0000256" key="1">
    <source>
        <dbReference type="ARBA" id="ARBA00004571"/>
    </source>
</evidence>
<feature type="domain" description="TonB-dependent receptor-like beta-barrel" evidence="13">
    <location>
        <begin position="336"/>
        <end position="850"/>
    </location>
</feature>
<feature type="domain" description="TonB-dependent receptor plug" evidence="14">
    <location>
        <begin position="131"/>
        <end position="236"/>
    </location>
</feature>
<dbReference type="GO" id="GO:0009279">
    <property type="term" value="C:cell outer membrane"/>
    <property type="evidence" value="ECO:0007669"/>
    <property type="project" value="UniProtKB-SubCell"/>
</dbReference>
<evidence type="ECO:0000256" key="11">
    <source>
        <dbReference type="ARBA" id="ARBA00023237"/>
    </source>
</evidence>
<evidence type="ECO:0000256" key="9">
    <source>
        <dbReference type="ARBA" id="ARBA00023077"/>
    </source>
</evidence>
<evidence type="ECO:0000256" key="4">
    <source>
        <dbReference type="ARBA" id="ARBA00022496"/>
    </source>
</evidence>
<gene>
    <name evidence="15" type="ORF">GGR48_001519</name>
</gene>
<reference evidence="15 16" key="1">
    <citation type="submission" date="2020-08" db="EMBL/GenBank/DDBJ databases">
        <title>Genomic Encyclopedia of Type Strains, Phase IV (KMG-IV): sequencing the most valuable type-strain genomes for metagenomic binning, comparative biology and taxonomic classification.</title>
        <authorList>
            <person name="Goeker M."/>
        </authorList>
    </citation>
    <scope>NUCLEOTIDE SEQUENCE [LARGE SCALE GENOMIC DNA]</scope>
    <source>
        <strain evidence="15 16">DSM 19512</strain>
    </source>
</reference>
<keyword evidence="10 12" id="KW-0472">Membrane</keyword>
<dbReference type="Proteomes" id="UP000538670">
    <property type="component" value="Unassembled WGS sequence"/>
</dbReference>
<sequence>MTLLLAIALAGSVQDDPVLAVDLPAGPVAAGLDRLARQAGQALVARPADLAGRHAPRLRGAMRLSTALDRWCRPAGLSCRQRAGGIVVRRAIPRPPEARPAPAGPPPVIGTEVIVSGRRGTSVQGELERSYSASQIATVELARRAPQSLAELLSGLPGLWVDNSAGVAANTIRVRGIPLDGYQAIAVQEDGLPVQHDTLPWTDIDQFVRPDLMIETADYVRGGPSAVFASNAPGGILNLRSRAPTRRRSAETRLTLTDYGLARWEGYVAGPIAPGWRAIVGGMATRDPSVRRIASTLGGGQVRARVDHDLPQGGTLTLALYLLDDDTLNISSFPMRYDRGRLSPLPGFDPRRGSFFGPDFATLDFAALSTRPLGRNNRNRLAMPSLAWSQPLGAGKLTLRAHYRASHTERYALSSSGSAVPAADMLTQALPRLIAAFPDTASVALRHAGDGTPFAALPGNDRVTILNPVAADTRLHEAIADLSYSRALDAAGHHDLTLGVYGVGYDWHFARAVARALVEAREQGRRLDLVALDVNGRAIGRLTDRGLLTAGSTYEALEGRQRMVALYAADEWQVAPRWRIDWGLRHERARLSARIERPAIRDGGDPETLADDRLMIGSSLWDDRRQPLARTAATVALHWRASETLGSFARLTRAMRLPDPGVFRIGSGDAPRALTIEQAELGLIWRRGAFGLDATAFASRFPNIGLPNLSLDPATGGVQVGQYDATARTLGLELAGRVEPIPGLSLRGTATWQDPRLLSYRLSRIIDGRPVVTDLSGRLPRRVPQWMGRLSASWIAPGAGVTLDGDVSAMGRRFADDANTLALPGFAVIDLGASWAATPALTMRLRATNILDRIAVMQGDALGGEVRASDAGGVITVRAQQGRVIALSADWRL</sequence>
<evidence type="ECO:0000256" key="12">
    <source>
        <dbReference type="RuleBase" id="RU003357"/>
    </source>
</evidence>
<evidence type="ECO:0000259" key="14">
    <source>
        <dbReference type="Pfam" id="PF07715"/>
    </source>
</evidence>
<dbReference type="Pfam" id="PF00593">
    <property type="entry name" value="TonB_dep_Rec_b-barrel"/>
    <property type="match status" value="1"/>
</dbReference>
<dbReference type="Gene3D" id="2.170.130.10">
    <property type="entry name" value="TonB-dependent receptor, plug domain"/>
    <property type="match status" value="1"/>
</dbReference>
<comment type="caution">
    <text evidence="15">The sequence shown here is derived from an EMBL/GenBank/DDBJ whole genome shotgun (WGS) entry which is preliminary data.</text>
</comment>
<dbReference type="InterPro" id="IPR000531">
    <property type="entry name" value="Beta-barrel_TonB"/>
</dbReference>
<keyword evidence="6" id="KW-0732">Signal</keyword>
<keyword evidence="7" id="KW-0408">Iron</keyword>
<dbReference type="Gene3D" id="3.55.50.30">
    <property type="match status" value="1"/>
</dbReference>
<keyword evidence="3" id="KW-1134">Transmembrane beta strand</keyword>
<dbReference type="Pfam" id="PF07715">
    <property type="entry name" value="Plug"/>
    <property type="match status" value="1"/>
</dbReference>
<keyword evidence="11" id="KW-0998">Cell outer membrane</keyword>
<keyword evidence="9 12" id="KW-0798">TonB box</keyword>
<dbReference type="SUPFAM" id="SSF56935">
    <property type="entry name" value="Porins"/>
    <property type="match status" value="1"/>
</dbReference>
<name>A0A7W6A8H3_9SPHN</name>
<dbReference type="RefSeq" id="WP_183951289.1">
    <property type="nucleotide sequence ID" value="NZ_JACIDH010000004.1"/>
</dbReference>
<dbReference type="EMBL" id="JACIDH010000004">
    <property type="protein sequence ID" value="MBB3879096.1"/>
    <property type="molecule type" value="Genomic_DNA"/>
</dbReference>
<evidence type="ECO:0000256" key="10">
    <source>
        <dbReference type="ARBA" id="ARBA00023136"/>
    </source>
</evidence>
<dbReference type="Gene3D" id="2.40.170.20">
    <property type="entry name" value="TonB-dependent receptor, beta-barrel domain"/>
    <property type="match status" value="1"/>
</dbReference>
<keyword evidence="2" id="KW-0813">Transport</keyword>
<protein>
    <submittedName>
        <fullName evidence="15">Outer membrane receptor protein involved in Fe transport</fullName>
    </submittedName>
</protein>
<dbReference type="InterPro" id="IPR037066">
    <property type="entry name" value="Plug_dom_sf"/>
</dbReference>
<organism evidence="15 16">
    <name type="scientific">Sphingomonas pseudosanguinis</name>
    <dbReference type="NCBI Taxonomy" id="413712"/>
    <lineage>
        <taxon>Bacteria</taxon>
        <taxon>Pseudomonadati</taxon>
        <taxon>Pseudomonadota</taxon>
        <taxon>Alphaproteobacteria</taxon>
        <taxon>Sphingomonadales</taxon>
        <taxon>Sphingomonadaceae</taxon>
        <taxon>Sphingomonas</taxon>
    </lineage>
</organism>
<dbReference type="AlphaFoldDB" id="A0A7W6A8H3"/>
<dbReference type="InterPro" id="IPR039426">
    <property type="entry name" value="TonB-dep_rcpt-like"/>
</dbReference>
<evidence type="ECO:0000256" key="7">
    <source>
        <dbReference type="ARBA" id="ARBA00023004"/>
    </source>
</evidence>
<proteinExistence type="inferred from homology"/>
<evidence type="ECO:0000256" key="6">
    <source>
        <dbReference type="ARBA" id="ARBA00022729"/>
    </source>
</evidence>
<keyword evidence="5" id="KW-0812">Transmembrane</keyword>
<keyword evidence="15" id="KW-0675">Receptor</keyword>
<dbReference type="GO" id="GO:0015344">
    <property type="term" value="F:siderophore uptake transmembrane transporter activity"/>
    <property type="evidence" value="ECO:0007669"/>
    <property type="project" value="TreeGrafter"/>
</dbReference>
<evidence type="ECO:0000256" key="2">
    <source>
        <dbReference type="ARBA" id="ARBA00022448"/>
    </source>
</evidence>
<keyword evidence="16" id="KW-1185">Reference proteome</keyword>
<keyword evidence="4" id="KW-0410">Iron transport</keyword>
<evidence type="ECO:0000259" key="13">
    <source>
        <dbReference type="Pfam" id="PF00593"/>
    </source>
</evidence>
<evidence type="ECO:0000256" key="8">
    <source>
        <dbReference type="ARBA" id="ARBA00023065"/>
    </source>
</evidence>
<comment type="subcellular location">
    <subcellularLocation>
        <location evidence="1">Cell outer membrane</location>
        <topology evidence="1">Multi-pass membrane protein</topology>
    </subcellularLocation>
</comment>
<accession>A0A7W6A8H3</accession>
<dbReference type="PANTHER" id="PTHR32552:SF89">
    <property type="entry name" value="CATECHOLATE SIDEROPHORE RECEPTOR FIU"/>
    <property type="match status" value="1"/>
</dbReference>
<dbReference type="PANTHER" id="PTHR32552">
    <property type="entry name" value="FERRICHROME IRON RECEPTOR-RELATED"/>
    <property type="match status" value="1"/>
</dbReference>
<evidence type="ECO:0000256" key="3">
    <source>
        <dbReference type="ARBA" id="ARBA00022452"/>
    </source>
</evidence>